<reference evidence="1 2" key="1">
    <citation type="submission" date="2016-03" db="EMBL/GenBank/DDBJ databases">
        <title>Niastella vici sp. nov., isolated from farmland soil.</title>
        <authorList>
            <person name="Chen L."/>
            <person name="Wang D."/>
            <person name="Yang S."/>
            <person name="Wang G."/>
        </authorList>
    </citation>
    <scope>NUCLEOTIDE SEQUENCE [LARGE SCALE GENOMIC DNA]</scope>
    <source>
        <strain evidence="1 2">DJ57</strain>
    </source>
</reference>
<accession>A0A1V9G937</accession>
<evidence type="ECO:0000313" key="1">
    <source>
        <dbReference type="EMBL" id="OQP67102.1"/>
    </source>
</evidence>
<name>A0A1V9G937_9BACT</name>
<dbReference type="OrthoDB" id="825403at2"/>
<gene>
    <name evidence="1" type="ORF">A3860_01715</name>
</gene>
<proteinExistence type="predicted"/>
<protein>
    <submittedName>
        <fullName evidence="1">Uncharacterized protein</fullName>
    </submittedName>
</protein>
<dbReference type="RefSeq" id="WP_081144797.1">
    <property type="nucleotide sequence ID" value="NZ_LVYD01000001.1"/>
</dbReference>
<dbReference type="Proteomes" id="UP000192796">
    <property type="component" value="Unassembled WGS sequence"/>
</dbReference>
<comment type="caution">
    <text evidence="1">The sequence shown here is derived from an EMBL/GenBank/DDBJ whole genome shotgun (WGS) entry which is preliminary data.</text>
</comment>
<keyword evidence="2" id="KW-1185">Reference proteome</keyword>
<sequence>MIQRTLNFTWAVVLIVALICVQAFTAKAGTDVFEIYLNNKLILRQAVTQGFTLQSLQLNKANKNDQLVIFYNHCGAIGKSRMIAIKDDKGNTIKEWKFADATGADRGMTIPVSELLQLEKNYSQNGLNLVYSSRQLPQGRALSALQFNGKSTTWRPARELWPLLAVGFARE</sequence>
<evidence type="ECO:0000313" key="2">
    <source>
        <dbReference type="Proteomes" id="UP000192796"/>
    </source>
</evidence>
<dbReference type="EMBL" id="LVYD01000001">
    <property type="protein sequence ID" value="OQP67102.1"/>
    <property type="molecule type" value="Genomic_DNA"/>
</dbReference>
<organism evidence="1 2">
    <name type="scientific">Niastella vici</name>
    <dbReference type="NCBI Taxonomy" id="1703345"/>
    <lineage>
        <taxon>Bacteria</taxon>
        <taxon>Pseudomonadati</taxon>
        <taxon>Bacteroidota</taxon>
        <taxon>Chitinophagia</taxon>
        <taxon>Chitinophagales</taxon>
        <taxon>Chitinophagaceae</taxon>
        <taxon>Niastella</taxon>
    </lineage>
</organism>
<dbReference type="AlphaFoldDB" id="A0A1V9G937"/>